<accession>A0A017HCD7</accession>
<dbReference type="InterPro" id="IPR039650">
    <property type="entry name" value="HdrA-like"/>
</dbReference>
<keyword evidence="1" id="KW-0004">4Fe-4S</keyword>
<dbReference type="GO" id="GO:0016491">
    <property type="term" value="F:oxidoreductase activity"/>
    <property type="evidence" value="ECO:0007669"/>
    <property type="project" value="UniProtKB-KW"/>
</dbReference>
<evidence type="ECO:0000313" key="6">
    <source>
        <dbReference type="EMBL" id="EYD71823.1"/>
    </source>
</evidence>
<dbReference type="Proteomes" id="UP000025047">
    <property type="component" value="Unassembled WGS sequence"/>
</dbReference>
<proteinExistence type="predicted"/>
<reference evidence="6 7" key="1">
    <citation type="submission" date="2013-03" db="EMBL/GenBank/DDBJ databases">
        <authorList>
            <person name="Fiebig A."/>
            <person name="Goeker M."/>
            <person name="Klenk H.-P.P."/>
        </authorList>
    </citation>
    <scope>NUCLEOTIDE SEQUENCE [LARGE SCALE GENOMIC DNA]</scope>
    <source>
        <strain evidence="6 7">DSM 17492</strain>
    </source>
</reference>
<evidence type="ECO:0000256" key="3">
    <source>
        <dbReference type="ARBA" id="ARBA00023002"/>
    </source>
</evidence>
<sequence>MDVELFVYGATPASLFAAIVAARDGKSVVICAPEPGIGGMITGGLGISDAPLSFRNWDGGVVQEFTEALVARTGFDGSSFLNWNFAPSDALAAFNVLLAAEPNITLRLGETITAVSRSQVDDINGQPVGALDGRGDRIASVTTAPCTWLATPGAGDTYTATVFVDGSYNGGLMAAAGVPFRIGRDAASAFEESYAGVHSGHVTTRSYDVVDADGDLTKYGGWKPLEADGQADRRMMALGYRNCITNIAGANNLGFPAPPGYDPEDFRAEIVLAQKDTSIGLTTREHAYNPVYRTSYDDASASAAIDGYAGMTEKERQEAWLRYSSVAEMAAYPDKFATNGSDIRGVLAAEMATASDTRRHEIREQLAYRELGRLHTFQTHADVPQVVRDRFAGWGLCADEWQEDYILTPGWPSEIYERHGRRLVGQVTVDFWHAAYEVNWPDQIAVGAYFMDSKAKAQWATPFGGNAFEGHYAVQPFDDANGNPVRADTYNYVGIPLRAVVPPVGVCDNLALCWCVSASEVAFSSIRLEPFLSAVGEAVGHLACAAINTGVAPARLDYSTVRARLDAAGLTITRF</sequence>
<dbReference type="InterPro" id="IPR036188">
    <property type="entry name" value="FAD/NAD-bd_sf"/>
</dbReference>
<evidence type="ECO:0000256" key="5">
    <source>
        <dbReference type="ARBA" id="ARBA00023014"/>
    </source>
</evidence>
<keyword evidence="3" id="KW-0560">Oxidoreductase</keyword>
<organism evidence="6 7">
    <name type="scientific">Limimaricola hongkongensis DSM 17492</name>
    <dbReference type="NCBI Taxonomy" id="1122180"/>
    <lineage>
        <taxon>Bacteria</taxon>
        <taxon>Pseudomonadati</taxon>
        <taxon>Pseudomonadota</taxon>
        <taxon>Alphaproteobacteria</taxon>
        <taxon>Rhodobacterales</taxon>
        <taxon>Paracoccaceae</taxon>
        <taxon>Limimaricola</taxon>
    </lineage>
</organism>
<dbReference type="PANTHER" id="PTHR43498:SF1">
    <property type="entry name" value="COB--COM HETERODISULFIDE REDUCTASE IRON-SULFUR SUBUNIT A"/>
    <property type="match status" value="1"/>
</dbReference>
<evidence type="ECO:0000256" key="4">
    <source>
        <dbReference type="ARBA" id="ARBA00023004"/>
    </source>
</evidence>
<dbReference type="HOGENOM" id="CLU_473930_0_0_5"/>
<dbReference type="OrthoDB" id="9777740at2"/>
<dbReference type="SUPFAM" id="SSF51905">
    <property type="entry name" value="FAD/NAD(P)-binding domain"/>
    <property type="match status" value="1"/>
</dbReference>
<name>A0A017HCD7_9RHOB</name>
<dbReference type="PATRIC" id="fig|1122180.6.peg.1878"/>
<dbReference type="eggNOG" id="COG0644">
    <property type="taxonomic scope" value="Bacteria"/>
</dbReference>
<keyword evidence="2" id="KW-0479">Metal-binding</keyword>
<dbReference type="STRING" id="1122180.Lokhon_01893"/>
<keyword evidence="7" id="KW-1185">Reference proteome</keyword>
<dbReference type="AlphaFoldDB" id="A0A017HCD7"/>
<comment type="caution">
    <text evidence="6">The sequence shown here is derived from an EMBL/GenBank/DDBJ whole genome shotgun (WGS) entry which is preliminary data.</text>
</comment>
<evidence type="ECO:0008006" key="8">
    <source>
        <dbReference type="Google" id="ProtNLM"/>
    </source>
</evidence>
<evidence type="ECO:0000313" key="7">
    <source>
        <dbReference type="Proteomes" id="UP000025047"/>
    </source>
</evidence>
<dbReference type="RefSeq" id="WP_017928622.1">
    <property type="nucleotide sequence ID" value="NZ_KB822998.1"/>
</dbReference>
<dbReference type="EMBL" id="APGJ01000006">
    <property type="protein sequence ID" value="EYD71823.1"/>
    <property type="molecule type" value="Genomic_DNA"/>
</dbReference>
<gene>
    <name evidence="6" type="ORF">Lokhon_01893</name>
</gene>
<dbReference type="GO" id="GO:0046872">
    <property type="term" value="F:metal ion binding"/>
    <property type="evidence" value="ECO:0007669"/>
    <property type="project" value="UniProtKB-KW"/>
</dbReference>
<dbReference type="Pfam" id="PF12831">
    <property type="entry name" value="FAD_oxidored"/>
    <property type="match status" value="1"/>
</dbReference>
<keyword evidence="5" id="KW-0411">Iron-sulfur</keyword>
<keyword evidence="4" id="KW-0408">Iron</keyword>
<protein>
    <recommendedName>
        <fullName evidence="8">Xanthan lyase</fullName>
    </recommendedName>
</protein>
<evidence type="ECO:0000256" key="1">
    <source>
        <dbReference type="ARBA" id="ARBA00022485"/>
    </source>
</evidence>
<evidence type="ECO:0000256" key="2">
    <source>
        <dbReference type="ARBA" id="ARBA00022723"/>
    </source>
</evidence>
<dbReference type="PANTHER" id="PTHR43498">
    <property type="entry name" value="FERREDOXIN:COB-COM HETERODISULFIDE REDUCTASE SUBUNIT A"/>
    <property type="match status" value="1"/>
</dbReference>
<dbReference type="GO" id="GO:0051539">
    <property type="term" value="F:4 iron, 4 sulfur cluster binding"/>
    <property type="evidence" value="ECO:0007669"/>
    <property type="project" value="UniProtKB-KW"/>
</dbReference>